<organism evidence="1 2">
    <name type="scientific">Spirosoma soli</name>
    <dbReference type="NCBI Taxonomy" id="1770529"/>
    <lineage>
        <taxon>Bacteria</taxon>
        <taxon>Pseudomonadati</taxon>
        <taxon>Bacteroidota</taxon>
        <taxon>Cytophagia</taxon>
        <taxon>Cytophagales</taxon>
        <taxon>Cytophagaceae</taxon>
        <taxon>Spirosoma</taxon>
    </lineage>
</organism>
<dbReference type="InterPro" id="IPR010732">
    <property type="entry name" value="T6SS_TssG-like"/>
</dbReference>
<sequence length="310" mass="35222">MRFLYDIRAEVWIADHYRTTTLPTEVFVRPKGTFSRSYSADVLKAETYEADTQHPLTHVLHLSREGLYDSLPETLHHPPAPPLRAGRDEARAMLEQSKRLRHEENEARTFWLPFEQESFRQRVQIEDQEAQALTRAYGPIWDELHGYLWGELPMPLSPRQRACLLAIWTNAHRVAGDWERTAFYFEEFLQVAVWIRYGTFTDATATKGTTVAQSVTLGNGRLGQDWVVDPGNLVDDGGTVRLSIEPLTDEELTHYLPNGLGLAYIKLLADYLLPADADWQLEVRTNKVEGSFQLVPAGTAGRLGLTTTLS</sequence>
<comment type="caution">
    <text evidence="1">The sequence shown here is derived from an EMBL/GenBank/DDBJ whole genome shotgun (WGS) entry which is preliminary data.</text>
</comment>
<reference evidence="2" key="1">
    <citation type="journal article" date="2019" name="Int. J. Syst. Evol. Microbiol.">
        <title>The Global Catalogue of Microorganisms (GCM) 10K type strain sequencing project: providing services to taxonomists for standard genome sequencing and annotation.</title>
        <authorList>
            <consortium name="The Broad Institute Genomics Platform"/>
            <consortium name="The Broad Institute Genome Sequencing Center for Infectious Disease"/>
            <person name="Wu L."/>
            <person name="Ma J."/>
        </authorList>
    </citation>
    <scope>NUCLEOTIDE SEQUENCE [LARGE SCALE GENOMIC DNA]</scope>
    <source>
        <strain evidence="2">KCTC 42805</strain>
    </source>
</reference>
<keyword evidence="2" id="KW-1185">Reference proteome</keyword>
<gene>
    <name evidence="1" type="ORF">ACFSUS_10910</name>
</gene>
<accession>A0ABW5M644</accession>
<dbReference type="Pfam" id="PF06996">
    <property type="entry name" value="T6SS_TssG"/>
    <property type="match status" value="1"/>
</dbReference>
<evidence type="ECO:0000313" key="2">
    <source>
        <dbReference type="Proteomes" id="UP001597469"/>
    </source>
</evidence>
<protein>
    <submittedName>
        <fullName evidence="1">Type VI secretion system baseplate subunit TssG</fullName>
    </submittedName>
</protein>
<evidence type="ECO:0000313" key="1">
    <source>
        <dbReference type="EMBL" id="MFD2571147.1"/>
    </source>
</evidence>
<name>A0ABW5M644_9BACT</name>
<dbReference type="EMBL" id="JBHULN010000005">
    <property type="protein sequence ID" value="MFD2571147.1"/>
    <property type="molecule type" value="Genomic_DNA"/>
</dbReference>
<dbReference type="Proteomes" id="UP001597469">
    <property type="component" value="Unassembled WGS sequence"/>
</dbReference>
<dbReference type="RefSeq" id="WP_381522417.1">
    <property type="nucleotide sequence ID" value="NZ_JBHULN010000005.1"/>
</dbReference>
<proteinExistence type="predicted"/>